<reference evidence="5" key="2">
    <citation type="submission" date="2025-08" db="UniProtKB">
        <authorList>
            <consortium name="RefSeq"/>
        </authorList>
    </citation>
    <scope>IDENTIFICATION</scope>
    <source>
        <tissue evidence="5">Leaf</tissue>
    </source>
</reference>
<accession>A0A9R0JCQ5</accession>
<keyword evidence="1" id="KW-0862">Zinc</keyword>
<dbReference type="Gene3D" id="2.40.70.10">
    <property type="entry name" value="Acid Proteases"/>
    <property type="match status" value="1"/>
</dbReference>
<gene>
    <name evidence="5" type="primary">LOC110802904</name>
</gene>
<dbReference type="GO" id="GO:0008270">
    <property type="term" value="F:zinc ion binding"/>
    <property type="evidence" value="ECO:0007669"/>
    <property type="project" value="UniProtKB-KW"/>
</dbReference>
<organism evidence="4 5">
    <name type="scientific">Spinacia oleracea</name>
    <name type="common">Spinach</name>
    <dbReference type="NCBI Taxonomy" id="3562"/>
    <lineage>
        <taxon>Eukaryota</taxon>
        <taxon>Viridiplantae</taxon>
        <taxon>Streptophyta</taxon>
        <taxon>Embryophyta</taxon>
        <taxon>Tracheophyta</taxon>
        <taxon>Spermatophyta</taxon>
        <taxon>Magnoliopsida</taxon>
        <taxon>eudicotyledons</taxon>
        <taxon>Gunneridae</taxon>
        <taxon>Pentapetalae</taxon>
        <taxon>Caryophyllales</taxon>
        <taxon>Chenopodiaceae</taxon>
        <taxon>Chenopodioideae</taxon>
        <taxon>Anserineae</taxon>
        <taxon>Spinacia</taxon>
    </lineage>
</organism>
<evidence type="ECO:0000256" key="1">
    <source>
        <dbReference type="PROSITE-ProRule" id="PRU00047"/>
    </source>
</evidence>
<dbReference type="InterPro" id="IPR001878">
    <property type="entry name" value="Znf_CCHC"/>
</dbReference>
<dbReference type="Pfam" id="PF08284">
    <property type="entry name" value="RVP_2"/>
    <property type="match status" value="1"/>
</dbReference>
<dbReference type="PROSITE" id="PS50158">
    <property type="entry name" value="ZF_CCHC"/>
    <property type="match status" value="1"/>
</dbReference>
<dbReference type="PANTHER" id="PTHR15503">
    <property type="entry name" value="LDOC1 RELATED"/>
    <property type="match status" value="1"/>
</dbReference>
<dbReference type="InterPro" id="IPR032567">
    <property type="entry name" value="RTL1-rel"/>
</dbReference>
<dbReference type="Proteomes" id="UP000813463">
    <property type="component" value="Chromosome 5"/>
</dbReference>
<name>A0A9R0JCQ5_SPIOL</name>
<evidence type="ECO:0000313" key="5">
    <source>
        <dbReference type="RefSeq" id="XP_021864049.1"/>
    </source>
</evidence>
<feature type="compositionally biased region" description="Low complexity" evidence="2">
    <location>
        <begin position="119"/>
        <end position="132"/>
    </location>
</feature>
<dbReference type="RefSeq" id="XP_021864049.1">
    <property type="nucleotide sequence ID" value="XM_022008357.1"/>
</dbReference>
<dbReference type="CDD" id="cd00303">
    <property type="entry name" value="retropepsin_like"/>
    <property type="match status" value="1"/>
</dbReference>
<dbReference type="KEGG" id="soe:110802904"/>
<dbReference type="GO" id="GO:0004190">
    <property type="term" value="F:aspartic-type endopeptidase activity"/>
    <property type="evidence" value="ECO:0007669"/>
    <property type="project" value="InterPro"/>
</dbReference>
<feature type="region of interest" description="Disordered" evidence="2">
    <location>
        <begin position="118"/>
        <end position="195"/>
    </location>
</feature>
<keyword evidence="1" id="KW-0863">Zinc-finger</keyword>
<feature type="region of interest" description="Disordered" evidence="2">
    <location>
        <begin position="19"/>
        <end position="69"/>
    </location>
</feature>
<dbReference type="PANTHER" id="PTHR15503:SF45">
    <property type="entry name" value="RNA-DIRECTED DNA POLYMERASE HOMOLOG"/>
    <property type="match status" value="1"/>
</dbReference>
<dbReference type="Pfam" id="PF13917">
    <property type="entry name" value="zf-CCHC_3"/>
    <property type="match status" value="1"/>
</dbReference>
<dbReference type="SUPFAM" id="SSF50630">
    <property type="entry name" value="Acid proteases"/>
    <property type="match status" value="1"/>
</dbReference>
<keyword evidence="4" id="KW-1185">Reference proteome</keyword>
<feature type="compositionally biased region" description="Basic and acidic residues" evidence="2">
    <location>
        <begin position="19"/>
        <end position="42"/>
    </location>
</feature>
<feature type="compositionally biased region" description="Polar residues" evidence="2">
    <location>
        <begin position="138"/>
        <end position="167"/>
    </location>
</feature>
<dbReference type="GeneID" id="110802904"/>
<feature type="compositionally biased region" description="Polar residues" evidence="2">
    <location>
        <begin position="52"/>
        <end position="61"/>
    </location>
</feature>
<feature type="domain" description="CCHC-type" evidence="3">
    <location>
        <begin position="100"/>
        <end position="113"/>
    </location>
</feature>
<sequence length="401" mass="44221">MDFFYGKSAYLEGIKLRKEASSAGDKRKDNPVQNHQRFDKKPKFAKNFNGGYHSNGNQPNGNCFEGKKNGNGGQAQRYHYCKNRPNNHPRKDCNGELVECNKCGKKGHWSYECYSNVKNTNGNGNNQTRPTNGGNGNHQYNSGNRNQQYKNSNGNKGYNSQQGQGFKTNGHGNGAKPNGNGNENGNAPGNLNVMNNQEAGASHDVVTGTFSINSTPVKVLFDSGASYSFISNSILEILDVGNPKSVSVPIAVPSGEIVNCEKCYDGVEICIAGAIFPSNLIEFQLGGLDVILGMDWLRKYQAKIDCQAQKVELKSPLGNDVSYQRIENKPGVRIISALRLKNYVQKGSPLYFCCVRRMEEEVVLLEDIPIVNEFIDVFPDEVPDMPPVRDFKFTIDLVPGT</sequence>
<dbReference type="InterPro" id="IPR021109">
    <property type="entry name" value="Peptidase_aspartic_dom_sf"/>
</dbReference>
<dbReference type="OrthoDB" id="1731887at2759"/>
<evidence type="ECO:0000256" key="2">
    <source>
        <dbReference type="SAM" id="MobiDB-lite"/>
    </source>
</evidence>
<dbReference type="GO" id="GO:0003676">
    <property type="term" value="F:nucleic acid binding"/>
    <property type="evidence" value="ECO:0007669"/>
    <property type="project" value="InterPro"/>
</dbReference>
<evidence type="ECO:0000313" key="4">
    <source>
        <dbReference type="Proteomes" id="UP000813463"/>
    </source>
</evidence>
<keyword evidence="1" id="KW-0479">Metal-binding</keyword>
<feature type="compositionally biased region" description="Low complexity" evidence="2">
    <location>
        <begin position="174"/>
        <end position="192"/>
    </location>
</feature>
<proteinExistence type="predicted"/>
<dbReference type="AlphaFoldDB" id="A0A9R0JCQ5"/>
<protein>
    <recommendedName>
        <fullName evidence="3">CCHC-type domain-containing protein</fullName>
    </recommendedName>
</protein>
<dbReference type="GO" id="GO:0006508">
    <property type="term" value="P:proteolysis"/>
    <property type="evidence" value="ECO:0007669"/>
    <property type="project" value="InterPro"/>
</dbReference>
<dbReference type="PROSITE" id="PS00141">
    <property type="entry name" value="ASP_PROTEASE"/>
    <property type="match status" value="1"/>
</dbReference>
<evidence type="ECO:0000259" key="3">
    <source>
        <dbReference type="PROSITE" id="PS50158"/>
    </source>
</evidence>
<reference evidence="4" key="1">
    <citation type="journal article" date="2021" name="Nat. Commun.">
        <title>Genomic analyses provide insights into spinach domestication and the genetic basis of agronomic traits.</title>
        <authorList>
            <person name="Cai X."/>
            <person name="Sun X."/>
            <person name="Xu C."/>
            <person name="Sun H."/>
            <person name="Wang X."/>
            <person name="Ge C."/>
            <person name="Zhang Z."/>
            <person name="Wang Q."/>
            <person name="Fei Z."/>
            <person name="Jiao C."/>
            <person name="Wang Q."/>
        </authorList>
    </citation>
    <scope>NUCLEOTIDE SEQUENCE [LARGE SCALE GENOMIC DNA]</scope>
    <source>
        <strain evidence="4">cv. Varoflay</strain>
    </source>
</reference>
<dbReference type="InterPro" id="IPR001969">
    <property type="entry name" value="Aspartic_peptidase_AS"/>
</dbReference>